<proteinExistence type="predicted"/>
<evidence type="ECO:0000313" key="1">
    <source>
        <dbReference type="EMBL" id="CCF19841.1"/>
    </source>
</evidence>
<dbReference type="Proteomes" id="UP000010792">
    <property type="component" value="Chromosome"/>
</dbReference>
<reference evidence="1 2" key="1">
    <citation type="journal article" date="2013" name="Genome Biol. Evol.">
        <title>Life in an arsenic-containing gold mine: genome and physiology of the autotrophic arsenite-oxidizing bacterium rhizobium sp. NT-26.</title>
        <authorList>
            <person name="Andres J."/>
            <person name="Arsene-Ploetze F."/>
            <person name="Barbe V."/>
            <person name="Brochier-Armanet C."/>
            <person name="Cleiss-Arnold J."/>
            <person name="Coppee J.Y."/>
            <person name="Dillies M.A."/>
            <person name="Geist"/>
            <person name="L"/>
            <person name="Joublin A."/>
            <person name="Koechler S."/>
            <person name="Lassalle F."/>
            <person name="Marchal M."/>
            <person name="Medigue C."/>
            <person name="Muller D."/>
            <person name="Nesme X."/>
            <person name="Plewniak F."/>
            <person name="Proux C."/>
            <person name="Ramirez-Bahena M.H."/>
            <person name="Schenowitz C."/>
            <person name="Sismeiro O."/>
            <person name="Vallenet D."/>
            <person name="Santini J.M."/>
            <person name="Bertin P.N."/>
        </authorList>
    </citation>
    <scope>NUCLEOTIDE SEQUENCE [LARGE SCALE GENOMIC DNA]</scope>
    <source>
        <strain evidence="1 2">NT-26</strain>
    </source>
</reference>
<name>L0NG90_9HYPH</name>
<protein>
    <submittedName>
        <fullName evidence="1">Uncharacterized protein</fullName>
    </submittedName>
</protein>
<organism evidence="1 2">
    <name type="scientific">Pseudorhizobium banfieldiae</name>
    <dbReference type="NCBI Taxonomy" id="1125847"/>
    <lineage>
        <taxon>Bacteria</taxon>
        <taxon>Pseudomonadati</taxon>
        <taxon>Pseudomonadota</taxon>
        <taxon>Alphaproteobacteria</taxon>
        <taxon>Hyphomicrobiales</taxon>
        <taxon>Rhizobiaceae</taxon>
        <taxon>Rhizobium/Agrobacterium group</taxon>
        <taxon>Pseudorhizobium</taxon>
    </lineage>
</organism>
<dbReference type="EMBL" id="FO082820">
    <property type="protein sequence ID" value="CCF19841.1"/>
    <property type="molecule type" value="Genomic_DNA"/>
</dbReference>
<dbReference type="KEGG" id="rht:NT26_2117"/>
<evidence type="ECO:0000313" key="2">
    <source>
        <dbReference type="Proteomes" id="UP000010792"/>
    </source>
</evidence>
<sequence>MVAVMITDHVRYMGQKNRYIPVEKRSLRVEWDLIDCIAVQLYADCNNPSWRHRCFLQLGLKQRPQLMLLVKNTEVRLHSTNCFSFRAASPAPETSQPTWVPPFK</sequence>
<dbReference type="AlphaFoldDB" id="L0NG90"/>
<keyword evidence="2" id="KW-1185">Reference proteome</keyword>
<accession>L0NG90</accession>
<gene>
    <name evidence="1" type="ORF">NT26_2117</name>
</gene>